<dbReference type="EMBL" id="JAAALK010000283">
    <property type="protein sequence ID" value="KAG8069497.1"/>
    <property type="molecule type" value="Genomic_DNA"/>
</dbReference>
<dbReference type="AlphaFoldDB" id="A0A8J5VGI2"/>
<dbReference type="Proteomes" id="UP000729402">
    <property type="component" value="Unassembled WGS sequence"/>
</dbReference>
<evidence type="ECO:0000256" key="1">
    <source>
        <dbReference type="SAM" id="MobiDB-lite"/>
    </source>
</evidence>
<evidence type="ECO:0000313" key="3">
    <source>
        <dbReference type="Proteomes" id="UP000729402"/>
    </source>
</evidence>
<comment type="caution">
    <text evidence="2">The sequence shown here is derived from an EMBL/GenBank/DDBJ whole genome shotgun (WGS) entry which is preliminary data.</text>
</comment>
<accession>A0A8J5VGI2</accession>
<gene>
    <name evidence="2" type="ORF">GUJ93_ZPchr0006g43740</name>
</gene>
<proteinExistence type="predicted"/>
<sequence>MSPADAPRSVRHGRPASRSGRALRYTSSLSRGTEFVLLQRTESIAECLKASIMHALRRIKTGARENQK</sequence>
<keyword evidence="3" id="KW-1185">Reference proteome</keyword>
<organism evidence="2 3">
    <name type="scientific">Zizania palustris</name>
    <name type="common">Northern wild rice</name>
    <dbReference type="NCBI Taxonomy" id="103762"/>
    <lineage>
        <taxon>Eukaryota</taxon>
        <taxon>Viridiplantae</taxon>
        <taxon>Streptophyta</taxon>
        <taxon>Embryophyta</taxon>
        <taxon>Tracheophyta</taxon>
        <taxon>Spermatophyta</taxon>
        <taxon>Magnoliopsida</taxon>
        <taxon>Liliopsida</taxon>
        <taxon>Poales</taxon>
        <taxon>Poaceae</taxon>
        <taxon>BOP clade</taxon>
        <taxon>Oryzoideae</taxon>
        <taxon>Oryzeae</taxon>
        <taxon>Zizaniinae</taxon>
        <taxon>Zizania</taxon>
    </lineage>
</organism>
<name>A0A8J5VGI2_ZIZPA</name>
<feature type="region of interest" description="Disordered" evidence="1">
    <location>
        <begin position="1"/>
        <end position="25"/>
    </location>
</feature>
<protein>
    <submittedName>
        <fullName evidence="2">Uncharacterized protein</fullName>
    </submittedName>
</protein>
<reference evidence="2" key="2">
    <citation type="submission" date="2021-02" db="EMBL/GenBank/DDBJ databases">
        <authorList>
            <person name="Kimball J.A."/>
            <person name="Haas M.W."/>
            <person name="Macchietto M."/>
            <person name="Kono T."/>
            <person name="Duquette J."/>
            <person name="Shao M."/>
        </authorList>
    </citation>
    <scope>NUCLEOTIDE SEQUENCE</scope>
    <source>
        <tissue evidence="2">Fresh leaf tissue</tissue>
    </source>
</reference>
<evidence type="ECO:0000313" key="2">
    <source>
        <dbReference type="EMBL" id="KAG8069497.1"/>
    </source>
</evidence>
<reference evidence="2" key="1">
    <citation type="journal article" date="2021" name="bioRxiv">
        <title>Whole Genome Assembly and Annotation of Northern Wild Rice, Zizania palustris L., Supports a Whole Genome Duplication in the Zizania Genus.</title>
        <authorList>
            <person name="Haas M."/>
            <person name="Kono T."/>
            <person name="Macchietto M."/>
            <person name="Millas R."/>
            <person name="McGilp L."/>
            <person name="Shao M."/>
            <person name="Duquette J."/>
            <person name="Hirsch C.N."/>
            <person name="Kimball J."/>
        </authorList>
    </citation>
    <scope>NUCLEOTIDE SEQUENCE</scope>
    <source>
        <tissue evidence="2">Fresh leaf tissue</tissue>
    </source>
</reference>